<feature type="domain" description="N-acetyltransferase" evidence="1">
    <location>
        <begin position="1"/>
        <end position="226"/>
    </location>
</feature>
<proteinExistence type="predicted"/>
<dbReference type="SUPFAM" id="SSF55729">
    <property type="entry name" value="Acyl-CoA N-acyltransferases (Nat)"/>
    <property type="match status" value="1"/>
</dbReference>
<name>A0A084AP88_STACB</name>
<evidence type="ECO:0000259" key="1">
    <source>
        <dbReference type="PROSITE" id="PS51186"/>
    </source>
</evidence>
<dbReference type="InterPro" id="IPR016181">
    <property type="entry name" value="Acyl_CoA_acyltransferase"/>
</dbReference>
<dbReference type="Proteomes" id="UP000028045">
    <property type="component" value="Unassembled WGS sequence"/>
</dbReference>
<dbReference type="InterPro" id="IPR052523">
    <property type="entry name" value="Trichothecene_AcTrans"/>
</dbReference>
<dbReference type="HOGENOM" id="CLU_060131_4_0_1"/>
<dbReference type="InterPro" id="IPR000182">
    <property type="entry name" value="GNAT_dom"/>
</dbReference>
<evidence type="ECO:0000313" key="3">
    <source>
        <dbReference type="Proteomes" id="UP000028045"/>
    </source>
</evidence>
<gene>
    <name evidence="2" type="ORF">S7711_09533</name>
</gene>
<dbReference type="GO" id="GO:0016747">
    <property type="term" value="F:acyltransferase activity, transferring groups other than amino-acyl groups"/>
    <property type="evidence" value="ECO:0007669"/>
    <property type="project" value="InterPro"/>
</dbReference>
<dbReference type="CDD" id="cd04301">
    <property type="entry name" value="NAT_SF"/>
    <property type="match status" value="1"/>
</dbReference>
<dbReference type="AlphaFoldDB" id="A0A084AP88"/>
<dbReference type="PROSITE" id="PS51186">
    <property type="entry name" value="GNAT"/>
    <property type="match status" value="1"/>
</dbReference>
<dbReference type="PANTHER" id="PTHR42791">
    <property type="entry name" value="GNAT FAMILY ACETYLTRANSFERASE"/>
    <property type="match status" value="1"/>
</dbReference>
<sequence length="247" mass="28893">MDFRLVEVEDALDFFHVIECQWQSYENPLQNFFRMFCPIRGEGDAARTASLRESASRQWEWHTSDPASHWLKVVDPSGKIAGACLWKIYTSNPFGKPDDHSEAYWYPEGEAREYVTKSLEQFDAPRRRLARRPQVYLNIIYTHPDFRRQGVANIMLAWGKQKADEMGVEMWLDATKYGVPVYQKHGFTVVEENPVQPKKEDPGETWIKTEQALQPMVFWPMWRPVRGIYEEGKTVKPWEAEASCVAR</sequence>
<reference evidence="2 3" key="1">
    <citation type="journal article" date="2014" name="BMC Genomics">
        <title>Comparative genome sequencing reveals chemotype-specific gene clusters in the toxigenic black mold Stachybotrys.</title>
        <authorList>
            <person name="Semeiks J."/>
            <person name="Borek D."/>
            <person name="Otwinowski Z."/>
            <person name="Grishin N.V."/>
        </authorList>
    </citation>
    <scope>NUCLEOTIDE SEQUENCE [LARGE SCALE GENOMIC DNA]</scope>
    <source>
        <strain evidence="3">CBS 109288 / IBT 7711</strain>
    </source>
</reference>
<dbReference type="Pfam" id="PF13673">
    <property type="entry name" value="Acetyltransf_10"/>
    <property type="match status" value="1"/>
</dbReference>
<dbReference type="Gene3D" id="3.40.630.30">
    <property type="match status" value="1"/>
</dbReference>
<dbReference type="PANTHER" id="PTHR42791:SF5">
    <property type="entry name" value="HYPOTHETICAL ACETYLTRANSFERASE (EUROFUNG)"/>
    <property type="match status" value="1"/>
</dbReference>
<accession>A0A084AP88</accession>
<organism evidence="2 3">
    <name type="scientific">Stachybotrys chartarum (strain CBS 109288 / IBT 7711)</name>
    <name type="common">Toxic black mold</name>
    <name type="synonym">Stilbospora chartarum</name>
    <dbReference type="NCBI Taxonomy" id="1280523"/>
    <lineage>
        <taxon>Eukaryota</taxon>
        <taxon>Fungi</taxon>
        <taxon>Dikarya</taxon>
        <taxon>Ascomycota</taxon>
        <taxon>Pezizomycotina</taxon>
        <taxon>Sordariomycetes</taxon>
        <taxon>Hypocreomycetidae</taxon>
        <taxon>Hypocreales</taxon>
        <taxon>Stachybotryaceae</taxon>
        <taxon>Stachybotrys</taxon>
    </lineage>
</organism>
<dbReference type="OrthoDB" id="410198at2759"/>
<evidence type="ECO:0000313" key="2">
    <source>
        <dbReference type="EMBL" id="KEY67117.1"/>
    </source>
</evidence>
<protein>
    <recommendedName>
        <fullName evidence="1">N-acetyltransferase domain-containing protein</fullName>
    </recommendedName>
</protein>
<keyword evidence="3" id="KW-1185">Reference proteome</keyword>
<dbReference type="EMBL" id="KL648631">
    <property type="protein sequence ID" value="KEY67117.1"/>
    <property type="molecule type" value="Genomic_DNA"/>
</dbReference>